<evidence type="ECO:0000256" key="7">
    <source>
        <dbReference type="ARBA" id="ARBA00023136"/>
    </source>
</evidence>
<dbReference type="PRINTS" id="PR01806">
    <property type="entry name" value="VIRFACTRMVIN"/>
</dbReference>
<dbReference type="InterPro" id="IPR004268">
    <property type="entry name" value="MurJ"/>
</dbReference>
<dbReference type="EMBL" id="AM180252">
    <property type="protein sequence ID" value="CAJ54981.1"/>
    <property type="molecule type" value="Genomic_DNA"/>
</dbReference>
<accession>Q1MPU6</accession>
<dbReference type="AlphaFoldDB" id="Q1MPU6"/>
<evidence type="ECO:0000256" key="11">
    <source>
        <dbReference type="PIRNR" id="PIRNR002869"/>
    </source>
</evidence>
<evidence type="ECO:0000313" key="12">
    <source>
        <dbReference type="EMBL" id="CAJ54981.1"/>
    </source>
</evidence>
<feature type="transmembrane region" description="Helical" evidence="10">
    <location>
        <begin position="442"/>
        <end position="459"/>
    </location>
</feature>
<dbReference type="UniPathway" id="UPA00219"/>
<evidence type="ECO:0000256" key="4">
    <source>
        <dbReference type="ARBA" id="ARBA00022960"/>
    </source>
</evidence>
<feature type="transmembrane region" description="Helical" evidence="10">
    <location>
        <begin position="126"/>
        <end position="149"/>
    </location>
</feature>
<keyword evidence="3 10" id="KW-0812">Transmembrane</keyword>
<dbReference type="STRING" id="363253.LI0927"/>
<evidence type="ECO:0000256" key="3">
    <source>
        <dbReference type="ARBA" id="ARBA00022692"/>
    </source>
</evidence>
<name>Q1MPU6_LAWIP</name>
<feature type="transmembrane region" description="Helical" evidence="10">
    <location>
        <begin position="404"/>
        <end position="422"/>
    </location>
</feature>
<keyword evidence="10 11" id="KW-0961">Cell wall biogenesis/degradation</keyword>
<keyword evidence="13" id="KW-1185">Reference proteome</keyword>
<evidence type="ECO:0000256" key="1">
    <source>
        <dbReference type="ARBA" id="ARBA00004651"/>
    </source>
</evidence>
<keyword evidence="10 11" id="KW-0813">Transport</keyword>
<dbReference type="Proteomes" id="UP000002430">
    <property type="component" value="Chromosome"/>
</dbReference>
<comment type="subcellular location">
    <subcellularLocation>
        <location evidence="1 10">Cell membrane</location>
        <topology evidence="1 10">Multi-pass membrane protein</topology>
    </subcellularLocation>
</comment>
<dbReference type="PANTHER" id="PTHR47019">
    <property type="entry name" value="LIPID II FLIPPASE MURJ"/>
    <property type="match status" value="1"/>
</dbReference>
<keyword evidence="5 10" id="KW-0573">Peptidoglycan synthesis</keyword>
<feature type="transmembrane region" description="Helical" evidence="10">
    <location>
        <begin position="229"/>
        <end position="250"/>
    </location>
</feature>
<dbReference type="GO" id="GO:0005886">
    <property type="term" value="C:plasma membrane"/>
    <property type="evidence" value="ECO:0007669"/>
    <property type="project" value="UniProtKB-SubCell"/>
</dbReference>
<dbReference type="RefSeq" id="WP_011527010.1">
    <property type="nucleotide sequence ID" value="NC_008011.1"/>
</dbReference>
<dbReference type="NCBIfam" id="TIGR01695">
    <property type="entry name" value="murJ_mviN"/>
    <property type="match status" value="1"/>
</dbReference>
<evidence type="ECO:0000313" key="13">
    <source>
        <dbReference type="Proteomes" id="UP000002430"/>
    </source>
</evidence>
<dbReference type="GO" id="GO:0034204">
    <property type="term" value="P:lipid translocation"/>
    <property type="evidence" value="ECO:0007669"/>
    <property type="project" value="TreeGrafter"/>
</dbReference>
<dbReference type="GO" id="GO:0009252">
    <property type="term" value="P:peptidoglycan biosynthetic process"/>
    <property type="evidence" value="ECO:0007669"/>
    <property type="project" value="UniProtKB-UniRule"/>
</dbReference>
<dbReference type="OrthoDB" id="9786339at2"/>
<evidence type="ECO:0000256" key="5">
    <source>
        <dbReference type="ARBA" id="ARBA00022984"/>
    </source>
</evidence>
<dbReference type="InterPro" id="IPR051050">
    <property type="entry name" value="Lipid_II_flippase_MurJ/MviN"/>
</dbReference>
<evidence type="ECO:0000256" key="9">
    <source>
        <dbReference type="ARBA" id="ARBA00061532"/>
    </source>
</evidence>
<dbReference type="PANTHER" id="PTHR47019:SF1">
    <property type="entry name" value="LIPID II FLIPPASE MURJ"/>
    <property type="match status" value="1"/>
</dbReference>
<dbReference type="Pfam" id="PF03023">
    <property type="entry name" value="MurJ"/>
    <property type="match status" value="1"/>
</dbReference>
<gene>
    <name evidence="12" type="primary">mviN</name>
    <name evidence="10" type="synonym">murJ</name>
    <name evidence="12" type="ordered locus">LI0927</name>
</gene>
<keyword evidence="4 10" id="KW-0133">Cell shape</keyword>
<feature type="transmembrane region" description="Helical" evidence="10">
    <location>
        <begin position="83"/>
        <end position="106"/>
    </location>
</feature>
<evidence type="ECO:0000256" key="2">
    <source>
        <dbReference type="ARBA" id="ARBA00022475"/>
    </source>
</evidence>
<keyword evidence="2 10" id="KW-1003">Cell membrane</keyword>
<protein>
    <recommendedName>
        <fullName evidence="10">Probable lipid II flippase MurJ</fullName>
    </recommendedName>
</protein>
<dbReference type="PIRSF" id="PIRSF002869">
    <property type="entry name" value="MviN"/>
    <property type="match status" value="1"/>
</dbReference>
<dbReference type="HAMAP" id="MF_02078">
    <property type="entry name" value="MurJ_MviN"/>
    <property type="match status" value="1"/>
</dbReference>
<comment type="pathway">
    <text evidence="10">Cell wall biogenesis; peptidoglycan biosynthesis.</text>
</comment>
<dbReference type="GO" id="GO:0015648">
    <property type="term" value="F:lipid-linked peptidoglycan transporter activity"/>
    <property type="evidence" value="ECO:0007669"/>
    <property type="project" value="UniProtKB-UniRule"/>
</dbReference>
<keyword evidence="6 10" id="KW-1133">Transmembrane helix</keyword>
<reference evidence="12 13" key="1">
    <citation type="submission" date="2005-11" db="EMBL/GenBank/DDBJ databases">
        <title>The complete genome sequence of Lawsonia intracellularis: the causative agent of proliferative enteropathy.</title>
        <authorList>
            <person name="Kaur K."/>
            <person name="Zhang Q."/>
            <person name="Beckler D."/>
            <person name="Munir S."/>
            <person name="Li L."/>
            <person name="Kinsley K."/>
            <person name="Herron L."/>
            <person name="Peterson A."/>
            <person name="May B."/>
            <person name="Singh S."/>
            <person name="Gebhart C."/>
            <person name="Kapur V."/>
        </authorList>
    </citation>
    <scope>NUCLEOTIDE SEQUENCE [LARGE SCALE GENOMIC DNA]</scope>
    <source>
        <strain evidence="12 13">PHE/MN1-00</strain>
    </source>
</reference>
<sequence length="504" mass="55708">MFYHTLIITIGAFFSKLLGLMRDVSIAWLLGSTTTADALTIALRLPFFFRRLLGEGSLSIGLTSICRHESICSNSGIQLTLRIAVIFALIIGTISSVVWFIPTIALDILAPGFNWEHTVHSETIQLFRICLPYIIFAILTSGCIAVLHSERHFLLPALSPVLFNSSVIIFALISIGYTPIDRGVFLSYGVLCGGIFQWMSQLPLALYLKKAEPKVDYNISILTKNVLKIPKNIFIASIPQLTFILATALTSFLPTGHVASLFYAERLIEFPIGILSSAIGIVALPVLTTIYRQNKLSIFGDEVSKNVSLILAINFPAALGLIAISMPLVQAIFYHGEFNFQAVNITTFALCAYAPGLPAIALSKTLLSTYYAINNQTVPFYVGMLTITLSFLLGALLLYFFNIIGPPLAASLSLWFYCWLLWKKLHCFIPVHFPFKKVSLQLLAACCTFILCYTTVYFLSDGVPVITICLVVPIGIISYVASLYLLDKKQLIQIIKNIRYPTSI</sequence>
<comment type="function">
    <text evidence="8 10 11">Involved in peptidoglycan biosynthesis. Transports lipid-linked peptidoglycan precursors from the inner to the outer leaflet of the cytoplasmic membrane.</text>
</comment>
<dbReference type="GO" id="GO:0071555">
    <property type="term" value="P:cell wall organization"/>
    <property type="evidence" value="ECO:0007669"/>
    <property type="project" value="UniProtKB-UniRule"/>
</dbReference>
<feature type="transmembrane region" description="Helical" evidence="10">
    <location>
        <begin position="311"/>
        <end position="333"/>
    </location>
</feature>
<feature type="transmembrane region" description="Helical" evidence="10">
    <location>
        <begin position="270"/>
        <end position="291"/>
    </location>
</feature>
<evidence type="ECO:0000256" key="6">
    <source>
        <dbReference type="ARBA" id="ARBA00022989"/>
    </source>
</evidence>
<proteinExistence type="inferred from homology"/>
<comment type="similarity">
    <text evidence="9 10 11">Belongs to the MurJ/MviN family.</text>
</comment>
<dbReference type="KEGG" id="lip:LI0927"/>
<feature type="transmembrane region" description="Helical" evidence="10">
    <location>
        <begin position="161"/>
        <end position="180"/>
    </location>
</feature>
<feature type="transmembrane region" description="Helical" evidence="10">
    <location>
        <begin position="345"/>
        <end position="366"/>
    </location>
</feature>
<dbReference type="HOGENOM" id="CLU_006797_5_0_7"/>
<feature type="transmembrane region" description="Helical" evidence="10">
    <location>
        <begin position="378"/>
        <end position="398"/>
    </location>
</feature>
<evidence type="ECO:0000256" key="10">
    <source>
        <dbReference type="HAMAP-Rule" id="MF_02078"/>
    </source>
</evidence>
<evidence type="ECO:0000256" key="8">
    <source>
        <dbReference type="ARBA" id="ARBA00060041"/>
    </source>
</evidence>
<organism evidence="12 13">
    <name type="scientific">Lawsonia intracellularis (strain PHE/MN1-00)</name>
    <dbReference type="NCBI Taxonomy" id="363253"/>
    <lineage>
        <taxon>Bacteria</taxon>
        <taxon>Pseudomonadati</taxon>
        <taxon>Thermodesulfobacteriota</taxon>
        <taxon>Desulfovibrionia</taxon>
        <taxon>Desulfovibrionales</taxon>
        <taxon>Desulfovibrionaceae</taxon>
        <taxon>Lawsonia</taxon>
    </lineage>
</organism>
<keyword evidence="7 10" id="KW-0472">Membrane</keyword>
<feature type="transmembrane region" description="Helical" evidence="10">
    <location>
        <begin position="26"/>
        <end position="49"/>
    </location>
</feature>
<feature type="transmembrane region" description="Helical" evidence="10">
    <location>
        <begin position="465"/>
        <end position="486"/>
    </location>
</feature>
<dbReference type="eggNOG" id="COG0728">
    <property type="taxonomic scope" value="Bacteria"/>
</dbReference>
<dbReference type="GO" id="GO:0008360">
    <property type="term" value="P:regulation of cell shape"/>
    <property type="evidence" value="ECO:0007669"/>
    <property type="project" value="UniProtKB-UniRule"/>
</dbReference>
<feature type="transmembrane region" description="Helical" evidence="10">
    <location>
        <begin position="186"/>
        <end position="208"/>
    </location>
</feature>